<comment type="caution">
    <text evidence="2">The sequence shown here is derived from an EMBL/GenBank/DDBJ whole genome shotgun (WGS) entry which is preliminary data.</text>
</comment>
<keyword evidence="3" id="KW-1185">Reference proteome</keyword>
<dbReference type="InterPro" id="IPR001584">
    <property type="entry name" value="Integrase_cat-core"/>
</dbReference>
<protein>
    <recommendedName>
        <fullName evidence="1">Integrase catalytic domain-containing protein</fullName>
    </recommendedName>
</protein>
<dbReference type="SUPFAM" id="SSF53098">
    <property type="entry name" value="Ribonuclease H-like"/>
    <property type="match status" value="2"/>
</dbReference>
<dbReference type="PANTHER" id="PTHR47331:SF6">
    <property type="entry name" value="DOUBLECORTIN DOMAIN-CONTAINING PROTEIN"/>
    <property type="match status" value="1"/>
</dbReference>
<dbReference type="InterPro" id="IPR040676">
    <property type="entry name" value="DUF5641"/>
</dbReference>
<dbReference type="InterPro" id="IPR012337">
    <property type="entry name" value="RNaseH-like_sf"/>
</dbReference>
<name>A0A9W8C0K2_TRIRA</name>
<evidence type="ECO:0000259" key="1">
    <source>
        <dbReference type="PROSITE" id="PS50994"/>
    </source>
</evidence>
<dbReference type="InterPro" id="IPR036397">
    <property type="entry name" value="RNaseH_sf"/>
</dbReference>
<feature type="domain" description="Integrase catalytic" evidence="1">
    <location>
        <begin position="576"/>
        <end position="767"/>
    </location>
</feature>
<dbReference type="Proteomes" id="UP001059041">
    <property type="component" value="Linkage Group LG9"/>
</dbReference>
<gene>
    <name evidence="2" type="ORF">IRJ41_000590</name>
</gene>
<dbReference type="Gene3D" id="3.30.420.10">
    <property type="entry name" value="Ribonuclease H-like superfamily/Ribonuclease H"/>
    <property type="match status" value="1"/>
</dbReference>
<organism evidence="2 3">
    <name type="scientific">Triplophysa rosa</name>
    <name type="common">Cave loach</name>
    <dbReference type="NCBI Taxonomy" id="992332"/>
    <lineage>
        <taxon>Eukaryota</taxon>
        <taxon>Metazoa</taxon>
        <taxon>Chordata</taxon>
        <taxon>Craniata</taxon>
        <taxon>Vertebrata</taxon>
        <taxon>Euteleostomi</taxon>
        <taxon>Actinopterygii</taxon>
        <taxon>Neopterygii</taxon>
        <taxon>Teleostei</taxon>
        <taxon>Ostariophysi</taxon>
        <taxon>Cypriniformes</taxon>
        <taxon>Nemacheilidae</taxon>
        <taxon>Triplophysa</taxon>
    </lineage>
</organism>
<dbReference type="PANTHER" id="PTHR47331">
    <property type="entry name" value="PHD-TYPE DOMAIN-CONTAINING PROTEIN"/>
    <property type="match status" value="1"/>
</dbReference>
<dbReference type="EMBL" id="JAFHDT010000009">
    <property type="protein sequence ID" value="KAI7805151.1"/>
    <property type="molecule type" value="Genomic_DNA"/>
</dbReference>
<dbReference type="GO" id="GO:0015074">
    <property type="term" value="P:DNA integration"/>
    <property type="evidence" value="ECO:0007669"/>
    <property type="project" value="InterPro"/>
</dbReference>
<dbReference type="InterPro" id="IPR008042">
    <property type="entry name" value="Retrotrans_Pao"/>
</dbReference>
<feature type="non-terminal residue" evidence="2">
    <location>
        <position position="1"/>
    </location>
</feature>
<dbReference type="Pfam" id="PF18701">
    <property type="entry name" value="DUF5641"/>
    <property type="match status" value="1"/>
</dbReference>
<dbReference type="GO" id="GO:0003676">
    <property type="term" value="F:nucleic acid binding"/>
    <property type="evidence" value="ECO:0007669"/>
    <property type="project" value="InterPro"/>
</dbReference>
<dbReference type="AlphaFoldDB" id="A0A9W8C0K2"/>
<proteinExistence type="predicted"/>
<sequence>EYGSEAKQFVHRNFYVDDGLISASSAAEAISLLKNTKNMLAESNIKLHKISSNNQQVMEAFPTSDRANDLKDLDLSVDPLPLQRSLGVSWSLETDCFTFQISPDVRPFTRRGILSTVNSLYDPLGFVAPVTMQGKALVRELSSDQFDWDTPLPIDKEAKWKAWTDSLTDLREVQIRRPYVPVSMSHASKREVIIFSDASTLAISAVAYLRVVAMDGQCYVGFIMAKSKLAPYPAHTVPRLELCAAVLAVELAELITEELDLELTAVKFYTDSKIVLGYIHNTSRLFYVYVANRVAQIRSSSKPEQWYHVGSDLNPADLGTRFIPAIILPHTNWFSGPEFLQQPFLGEMAKGESFDLMEPEKDQEIRPQVATLVTNVIEQSLGSHRFERFSEWRSLVRSIAKLVHVAKSLTEKRHTVNCKGWHWCQESLQSELTQAKTIIILCVQQEHYTAELKCLSKGEEISQQSSLKKLAPFADGEGLIRIGGRLQSAELSEQEKHPLIIPASQHVATLLVRYYHDRVAHQGRHLTAGALRSAGLWIVKGTRLINSVIHQCVTCRKLRGRLGEQRMSDLPMDRVRVDPPFTHVGLDVFGPWSIISRRTRGGSADSKRWVVIFSCLSTRAVHLEVIESMSTSSFINALRRFLAVRGPVKHFRSDRGTNFIGACRELNINTSDPELKGYLQEQGCTWSFNTPHSSHMGGAWERMINTARRILDALLQKNSLSRLTHEVLTTLMSEVMAIMNARPLLPISSDPDILEVLSPSMLLTQKASTVPAPLGDFDMKDLYKKEWRQVQCLADAFWKAWKRDYLATLQVRRKWTEEQRNLQEGDVVLLKDSNVKRNEWPIGLIVKTIPSSDDRVRKVEVKIIKEGSAKVYLRPISEVVLLLPERL</sequence>
<evidence type="ECO:0000313" key="3">
    <source>
        <dbReference type="Proteomes" id="UP001059041"/>
    </source>
</evidence>
<accession>A0A9W8C0K2</accession>
<evidence type="ECO:0000313" key="2">
    <source>
        <dbReference type="EMBL" id="KAI7805151.1"/>
    </source>
</evidence>
<dbReference type="Pfam" id="PF05380">
    <property type="entry name" value="Peptidase_A17"/>
    <property type="match status" value="1"/>
</dbReference>
<reference evidence="2" key="1">
    <citation type="submission" date="2021-02" db="EMBL/GenBank/DDBJ databases">
        <title>Comparative genomics reveals that relaxation of natural selection precedes convergent phenotypic evolution of cavefish.</title>
        <authorList>
            <person name="Peng Z."/>
        </authorList>
    </citation>
    <scope>NUCLEOTIDE SEQUENCE</scope>
    <source>
        <tissue evidence="2">Muscle</tissue>
    </source>
</reference>
<dbReference type="PROSITE" id="PS50994">
    <property type="entry name" value="INTEGRASE"/>
    <property type="match status" value="1"/>
</dbReference>